<organism evidence="1 2">
    <name type="scientific">Reticulomyxa filosa</name>
    <dbReference type="NCBI Taxonomy" id="46433"/>
    <lineage>
        <taxon>Eukaryota</taxon>
        <taxon>Sar</taxon>
        <taxon>Rhizaria</taxon>
        <taxon>Retaria</taxon>
        <taxon>Foraminifera</taxon>
        <taxon>Monothalamids</taxon>
        <taxon>Reticulomyxidae</taxon>
        <taxon>Reticulomyxa</taxon>
    </lineage>
</organism>
<dbReference type="EMBL" id="ASPP01024689">
    <property type="protein sequence ID" value="ETO08798.1"/>
    <property type="molecule type" value="Genomic_DNA"/>
</dbReference>
<accession>X6M478</accession>
<comment type="caution">
    <text evidence="1">The sequence shown here is derived from an EMBL/GenBank/DDBJ whole genome shotgun (WGS) entry which is preliminary data.</text>
</comment>
<sequence>MDEWKKNLQLWNQGDKQLLDCAVDSWTDVVEPAKRSIGTRIIWEGNKHWSDSLHRKRKQVHRLKRKYLFSQFKSMNLNKISVIPALVESTTGNIAKTDKDKAEMLSVIEMDRDEEMSCYPLCIFYQGSDNIHNQMIKNGGQALIDSLVGKNHYNETDVVFK</sequence>
<dbReference type="Proteomes" id="UP000023152">
    <property type="component" value="Unassembled WGS sequence"/>
</dbReference>
<proteinExistence type="predicted"/>
<keyword evidence="2" id="KW-1185">Reference proteome</keyword>
<dbReference type="OrthoDB" id="6351118at2759"/>
<name>X6M478_RETFI</name>
<protein>
    <submittedName>
        <fullName evidence="1">Uncharacterized protein</fullName>
    </submittedName>
</protein>
<reference evidence="1 2" key="1">
    <citation type="journal article" date="2013" name="Curr. Biol.">
        <title>The Genome of the Foraminiferan Reticulomyxa filosa.</title>
        <authorList>
            <person name="Glockner G."/>
            <person name="Hulsmann N."/>
            <person name="Schleicher M."/>
            <person name="Noegel A.A."/>
            <person name="Eichinger L."/>
            <person name="Gallinger C."/>
            <person name="Pawlowski J."/>
            <person name="Sierra R."/>
            <person name="Euteneuer U."/>
            <person name="Pillet L."/>
            <person name="Moustafa A."/>
            <person name="Platzer M."/>
            <person name="Groth M."/>
            <person name="Szafranski K."/>
            <person name="Schliwa M."/>
        </authorList>
    </citation>
    <scope>NUCLEOTIDE SEQUENCE [LARGE SCALE GENOMIC DNA]</scope>
</reference>
<evidence type="ECO:0000313" key="2">
    <source>
        <dbReference type="Proteomes" id="UP000023152"/>
    </source>
</evidence>
<evidence type="ECO:0000313" key="1">
    <source>
        <dbReference type="EMBL" id="ETO08798.1"/>
    </source>
</evidence>
<gene>
    <name evidence="1" type="ORF">RFI_28589</name>
</gene>
<dbReference type="AlphaFoldDB" id="X6M478"/>